<keyword evidence="2" id="KW-0813">Transport</keyword>
<protein>
    <submittedName>
        <fullName evidence="9">Potassium/sodium uptake protein NtpJ</fullName>
    </submittedName>
</protein>
<dbReference type="EMBL" id="QFGA01000002">
    <property type="protein sequence ID" value="TEB05537.1"/>
    <property type="molecule type" value="Genomic_DNA"/>
</dbReference>
<accession>A0A4Y7R9Q5</accession>
<evidence type="ECO:0000256" key="1">
    <source>
        <dbReference type="ARBA" id="ARBA00004651"/>
    </source>
</evidence>
<evidence type="ECO:0000256" key="4">
    <source>
        <dbReference type="ARBA" id="ARBA00022692"/>
    </source>
</evidence>
<dbReference type="Pfam" id="PF02386">
    <property type="entry name" value="TrkH"/>
    <property type="match status" value="1"/>
</dbReference>
<keyword evidence="10" id="KW-1185">Reference proteome</keyword>
<dbReference type="RefSeq" id="WP_205079580.1">
    <property type="nucleotide sequence ID" value="NZ_QFGA01000002.1"/>
</dbReference>
<evidence type="ECO:0000313" key="10">
    <source>
        <dbReference type="Proteomes" id="UP000298324"/>
    </source>
</evidence>
<evidence type="ECO:0000256" key="7">
    <source>
        <dbReference type="ARBA" id="ARBA00023136"/>
    </source>
</evidence>
<reference evidence="9 10" key="1">
    <citation type="journal article" date="2018" name="Environ. Microbiol.">
        <title>Novel energy conservation strategies and behaviour of Pelotomaculum schinkii driving syntrophic propionate catabolism.</title>
        <authorList>
            <person name="Hidalgo-Ahumada C.A.P."/>
            <person name="Nobu M.K."/>
            <person name="Narihiro T."/>
            <person name="Tamaki H."/>
            <person name="Liu W.T."/>
            <person name="Kamagata Y."/>
            <person name="Stams A.J.M."/>
            <person name="Imachi H."/>
            <person name="Sousa D.Z."/>
        </authorList>
    </citation>
    <scope>NUCLEOTIDE SEQUENCE [LARGE SCALE GENOMIC DNA]</scope>
    <source>
        <strain evidence="9 10">HH</strain>
    </source>
</reference>
<feature type="transmembrane region" description="Helical" evidence="8">
    <location>
        <begin position="132"/>
        <end position="157"/>
    </location>
</feature>
<feature type="transmembrane region" description="Helical" evidence="8">
    <location>
        <begin position="50"/>
        <end position="70"/>
    </location>
</feature>
<feature type="transmembrane region" description="Helical" evidence="8">
    <location>
        <begin position="20"/>
        <end position="38"/>
    </location>
</feature>
<feature type="transmembrane region" description="Helical" evidence="8">
    <location>
        <begin position="416"/>
        <end position="436"/>
    </location>
</feature>
<evidence type="ECO:0000256" key="8">
    <source>
        <dbReference type="SAM" id="Phobius"/>
    </source>
</evidence>
<name>A0A4Y7R9Q5_9FIRM</name>
<dbReference type="InterPro" id="IPR003445">
    <property type="entry name" value="Cat_transpt"/>
</dbReference>
<evidence type="ECO:0000256" key="6">
    <source>
        <dbReference type="ARBA" id="ARBA00023065"/>
    </source>
</evidence>
<feature type="transmembrane region" description="Helical" evidence="8">
    <location>
        <begin position="295"/>
        <end position="315"/>
    </location>
</feature>
<evidence type="ECO:0000256" key="2">
    <source>
        <dbReference type="ARBA" id="ARBA00022448"/>
    </source>
</evidence>
<feature type="transmembrane region" description="Helical" evidence="8">
    <location>
        <begin position="82"/>
        <end position="104"/>
    </location>
</feature>
<keyword evidence="7 8" id="KW-0472">Membrane</keyword>
<proteinExistence type="predicted"/>
<sequence>MEKIRPVPLNQKKILTPIQFIVLGYLLFAFLGSVLLSSPFALQPGVKLEFIDALFTATSAISVTGLTTVVTRDTFSLAGRTILAFLIQFGGIGIMSMGTLFFVMRGNQIRLRERLMIRADQNQISLQGMVKLILFILKVAILFELLGALILTIHFIYNYQAPFLSALGMGVFHGISGFTNAGFDLFGNSLLDFQQDYIVKGVIGTLLLAGAIGFPVLLESYSNLLSWRKQRKLRFSLYTKITTITFGILVIAGFFFILLSEYSSTLAGMPWSQKIAVALFQSLTTRNGGFSSIDMNIFSSSTLLFLSLLMFIGASPSSCGGGIRTTTFAVLLLSLKAYLEGSNHVKVFQRELYQEDIVKALLVFFLAVILIFVSVVALAAIENFSTTEIIFEVCSAFGTTGLSMGITGELSKAGKAIIIAVMLIGRIGLISLLLLFRTRRPEDSFHYVKEHIIIG</sequence>
<keyword evidence="4 8" id="KW-0812">Transmembrane</keyword>
<feature type="transmembrane region" description="Helical" evidence="8">
    <location>
        <begin position="237"/>
        <end position="259"/>
    </location>
</feature>
<feature type="transmembrane region" description="Helical" evidence="8">
    <location>
        <begin position="163"/>
        <end position="185"/>
    </location>
</feature>
<evidence type="ECO:0000313" key="9">
    <source>
        <dbReference type="EMBL" id="TEB05537.1"/>
    </source>
</evidence>
<evidence type="ECO:0000256" key="3">
    <source>
        <dbReference type="ARBA" id="ARBA00022475"/>
    </source>
</evidence>
<feature type="transmembrane region" description="Helical" evidence="8">
    <location>
        <begin position="360"/>
        <end position="381"/>
    </location>
</feature>
<keyword evidence="3" id="KW-1003">Cell membrane</keyword>
<dbReference type="GO" id="GO:0008324">
    <property type="term" value="F:monoatomic cation transmembrane transporter activity"/>
    <property type="evidence" value="ECO:0007669"/>
    <property type="project" value="InterPro"/>
</dbReference>
<dbReference type="Proteomes" id="UP000298324">
    <property type="component" value="Unassembled WGS sequence"/>
</dbReference>
<dbReference type="GO" id="GO:0005886">
    <property type="term" value="C:plasma membrane"/>
    <property type="evidence" value="ECO:0007669"/>
    <property type="project" value="UniProtKB-SubCell"/>
</dbReference>
<feature type="transmembrane region" description="Helical" evidence="8">
    <location>
        <begin position="197"/>
        <end position="217"/>
    </location>
</feature>
<comment type="caution">
    <text evidence="9">The sequence shown here is derived from an EMBL/GenBank/DDBJ whole genome shotgun (WGS) entry which is preliminary data.</text>
</comment>
<keyword evidence="5 8" id="KW-1133">Transmembrane helix</keyword>
<dbReference type="PANTHER" id="PTHR32024:SF4">
    <property type="entry name" value="KTR SYSTEM POTASSIUM UPTAKE PROTEIN D"/>
    <property type="match status" value="1"/>
</dbReference>
<comment type="subcellular location">
    <subcellularLocation>
        <location evidence="1">Cell membrane</location>
        <topology evidence="1">Multi-pass membrane protein</topology>
    </subcellularLocation>
</comment>
<dbReference type="GO" id="GO:0030001">
    <property type="term" value="P:metal ion transport"/>
    <property type="evidence" value="ECO:0007669"/>
    <property type="project" value="UniProtKB-ARBA"/>
</dbReference>
<dbReference type="AlphaFoldDB" id="A0A4Y7R9Q5"/>
<gene>
    <name evidence="9" type="primary">ntpJ</name>
    <name evidence="9" type="ORF">Psch_02578</name>
</gene>
<keyword evidence="6" id="KW-0406">Ion transport</keyword>
<dbReference type="PANTHER" id="PTHR32024">
    <property type="entry name" value="TRK SYSTEM POTASSIUM UPTAKE PROTEIN TRKG-RELATED"/>
    <property type="match status" value="1"/>
</dbReference>
<organism evidence="9 10">
    <name type="scientific">Pelotomaculum schinkii</name>
    <dbReference type="NCBI Taxonomy" id="78350"/>
    <lineage>
        <taxon>Bacteria</taxon>
        <taxon>Bacillati</taxon>
        <taxon>Bacillota</taxon>
        <taxon>Clostridia</taxon>
        <taxon>Eubacteriales</taxon>
        <taxon>Desulfotomaculaceae</taxon>
        <taxon>Pelotomaculum</taxon>
    </lineage>
</organism>
<evidence type="ECO:0000256" key="5">
    <source>
        <dbReference type="ARBA" id="ARBA00022989"/>
    </source>
</evidence>